<evidence type="ECO:0000313" key="2">
    <source>
        <dbReference type="EMBL" id="SQH75244.1"/>
    </source>
</evidence>
<dbReference type="KEGG" id="sbk:SHEWBE_1278"/>
<dbReference type="InterPro" id="IPR036078">
    <property type="entry name" value="Spo11/TopoVI_A_sf"/>
</dbReference>
<dbReference type="Pfam" id="PF23947">
    <property type="entry name" value="DUF7281"/>
    <property type="match status" value="1"/>
</dbReference>
<gene>
    <name evidence="2" type="ORF">SHEWBE_1278</name>
</gene>
<proteinExistence type="predicted"/>
<accession>A0A330M0Y4</accession>
<dbReference type="Proteomes" id="UP000250123">
    <property type="component" value="Chromosome SHEWBE"/>
</dbReference>
<dbReference type="InterPro" id="IPR055705">
    <property type="entry name" value="DUF7281"/>
</dbReference>
<evidence type="ECO:0000259" key="1">
    <source>
        <dbReference type="Pfam" id="PF23947"/>
    </source>
</evidence>
<dbReference type="EMBL" id="LS483452">
    <property type="protein sequence ID" value="SQH75244.1"/>
    <property type="molecule type" value="Genomic_DNA"/>
</dbReference>
<feature type="domain" description="DUF7281" evidence="1">
    <location>
        <begin position="98"/>
        <end position="286"/>
    </location>
</feature>
<dbReference type="AlphaFoldDB" id="A0A330M0Y4"/>
<protein>
    <recommendedName>
        <fullName evidence="1">DUF7281 domain-containing protein</fullName>
    </recommendedName>
</protein>
<reference evidence="3" key="1">
    <citation type="submission" date="2018-06" db="EMBL/GenBank/DDBJ databases">
        <authorList>
            <person name="Cea G.-C."/>
            <person name="William W."/>
        </authorList>
    </citation>
    <scope>NUCLEOTIDE SEQUENCE [LARGE SCALE GENOMIC DNA]</scope>
    <source>
        <strain evidence="3">DB21MT-2</strain>
    </source>
</reference>
<organism evidence="2 3">
    <name type="scientific">Shewanella benthica</name>
    <dbReference type="NCBI Taxonomy" id="43661"/>
    <lineage>
        <taxon>Bacteria</taxon>
        <taxon>Pseudomonadati</taxon>
        <taxon>Pseudomonadota</taxon>
        <taxon>Gammaproteobacteria</taxon>
        <taxon>Alteromonadales</taxon>
        <taxon>Shewanellaceae</taxon>
        <taxon>Shewanella</taxon>
    </lineage>
</organism>
<dbReference type="OrthoDB" id="8564671at2"/>
<dbReference type="SUPFAM" id="SSF56726">
    <property type="entry name" value="DNA topoisomerase IV, alpha subunit"/>
    <property type="match status" value="1"/>
</dbReference>
<dbReference type="GO" id="GO:0005694">
    <property type="term" value="C:chromosome"/>
    <property type="evidence" value="ECO:0007669"/>
    <property type="project" value="InterPro"/>
</dbReference>
<sequence>MQKGLFNDSKKMLRKYSAGDKIPSKAYLKRLKADYDFGAFSAGYFTYALADKIRLINKVKQQLGAHLEFDPYPEQQSRNENSKTNRAEKLNSYPVSRDFILINSINGLKINKQLIATSPLSSLGLSVKADDIDTVEHPYIVLVENLTLMANLARLILPEPLKDALWLYRGDVKPSQQTGMAYQFFRRWKDNPCYKLVCFSDLDPKGIEIAYTSEADYWLSPADCEAAIAIDLQGIEQEWHKQTESRLYLYRQQQLPAQCQLAFSLMNEQHITLKQEHMLSHNLKLQLFSLKQKGSVNGCYADQI</sequence>
<name>A0A330M0Y4_9GAMM</name>
<dbReference type="GO" id="GO:0003677">
    <property type="term" value="F:DNA binding"/>
    <property type="evidence" value="ECO:0007669"/>
    <property type="project" value="InterPro"/>
</dbReference>
<dbReference type="RefSeq" id="WP_112351838.1">
    <property type="nucleotide sequence ID" value="NZ_LS483452.1"/>
</dbReference>
<evidence type="ECO:0000313" key="3">
    <source>
        <dbReference type="Proteomes" id="UP000250123"/>
    </source>
</evidence>